<dbReference type="Gramene" id="TraesWEE_scaffold_010559_01G000200.1">
    <property type="protein sequence ID" value="TraesWEE_scaffold_010559_01G000200.1"/>
    <property type="gene ID" value="TraesWEE_scaffold_010559_01G000200"/>
</dbReference>
<evidence type="ECO:0000313" key="3">
    <source>
        <dbReference type="Proteomes" id="UP000019116"/>
    </source>
</evidence>
<keyword evidence="3" id="KW-1185">Reference proteome</keyword>
<dbReference type="Gramene" id="TraesARI6B03G03409600.2">
    <property type="protein sequence ID" value="TraesARI6B03G03409600.2.CDS1"/>
    <property type="gene ID" value="TraesARI6B03G03409600"/>
</dbReference>
<dbReference type="Gramene" id="TraesCS6B02G094100.1">
    <property type="protein sequence ID" value="TraesCS6B02G094100.1.cds1"/>
    <property type="gene ID" value="TraesCS6B02G094100"/>
</dbReference>
<dbReference type="Pfam" id="PF00646">
    <property type="entry name" value="F-box"/>
    <property type="match status" value="1"/>
</dbReference>
<dbReference type="EnsemblPlants" id="TraesCS6B02G094100.1">
    <property type="protein sequence ID" value="TraesCS6B02G094100.1.cds1"/>
    <property type="gene ID" value="TraesCS6B02G094100"/>
</dbReference>
<dbReference type="Gramene" id="TraesJAG6B03G03442230.1">
    <property type="protein sequence ID" value="TraesJAG6B03G03442230.1.CDS1"/>
    <property type="gene ID" value="TraesJAG6B03G03442230"/>
</dbReference>
<dbReference type="InterPro" id="IPR001810">
    <property type="entry name" value="F-box_dom"/>
</dbReference>
<dbReference type="OrthoDB" id="692490at2759"/>
<dbReference type="Gramene" id="TraesCS6B03G0221600.1">
    <property type="protein sequence ID" value="TraesCS6B03G0221600.1.CDS1"/>
    <property type="gene ID" value="TraesCS6B03G0221600"/>
</dbReference>
<sequence length="254" mass="28752">MAPKKKRKSAPPETVSTTVHDLPDNLLQHVLSFLPAQESVRTCVLARRWRHLWKSTTGLRILDLVLDDDEDISFQDLRKFVEHLLMLRERTDLESVEMKFHCYYEGESYVSLWTRFALICKVRVLTLHILGEEYFTLDGLPLVSRHLKTLHLHGLILQKSFLDFASCPALENLKMGVCKINGCKISSLSLKHLSITSCGCDLDCRLNVSTPGLVSLKLDRFSGKTPFLENMPLLQTACVNLGMGCEGVCLSIFC</sequence>
<dbReference type="Gramene" id="TraesARI6B03G03409600.1">
    <property type="protein sequence ID" value="TraesARI6B03G03409600.1.CDS1"/>
    <property type="gene ID" value="TraesARI6B03G03409600"/>
</dbReference>
<protein>
    <recommendedName>
        <fullName evidence="1">F-box domain-containing protein</fullName>
    </recommendedName>
</protein>
<dbReference type="SUPFAM" id="SSF52047">
    <property type="entry name" value="RNI-like"/>
    <property type="match status" value="1"/>
</dbReference>
<evidence type="ECO:0000259" key="1">
    <source>
        <dbReference type="PROSITE" id="PS50181"/>
    </source>
</evidence>
<name>A0A3B6PI81_WHEAT</name>
<dbReference type="Gramene" id="TraesLDM6B03G03455660.1">
    <property type="protein sequence ID" value="TraesLDM6B03G03455660.1.CDS1"/>
    <property type="gene ID" value="TraesLDM6B03G03455660"/>
</dbReference>
<dbReference type="PANTHER" id="PTHR34223:SF24">
    <property type="entry name" value="F-BOX DOMAIN-CONTAINING PROTEIN"/>
    <property type="match status" value="1"/>
</dbReference>
<accession>A0A3B6PI81</accession>
<proteinExistence type="predicted"/>
<dbReference type="Gramene" id="TraesJUL6B03G03478280.1">
    <property type="protein sequence ID" value="TraesJUL6B03G03478280.1.CDS1"/>
    <property type="gene ID" value="TraesJUL6B03G03478280"/>
</dbReference>
<dbReference type="InterPro" id="IPR053197">
    <property type="entry name" value="F-box_SCFL_complex_component"/>
</dbReference>
<reference evidence="2" key="1">
    <citation type="submission" date="2018-08" db="EMBL/GenBank/DDBJ databases">
        <authorList>
            <person name="Rossello M."/>
        </authorList>
    </citation>
    <scope>NUCLEOTIDE SEQUENCE [LARGE SCALE GENOMIC DNA]</scope>
    <source>
        <strain evidence="2">cv. Chinese Spring</strain>
    </source>
</reference>
<dbReference type="Gramene" id="TraesMAC6B03G03450410.1">
    <property type="protein sequence ID" value="TraesMAC6B03G03450410.1.CDS1"/>
    <property type="gene ID" value="TraesMAC6B03G03450410"/>
</dbReference>
<dbReference type="STRING" id="4565.A0A3B6PI81"/>
<dbReference type="Proteomes" id="UP000019116">
    <property type="component" value="Chromosome 6B"/>
</dbReference>
<dbReference type="Gramene" id="TraesSTA6B03G03442800.1">
    <property type="protein sequence ID" value="TraesSTA6B03G03442800.1.CDS1"/>
    <property type="gene ID" value="TraesSTA6B03G03442800"/>
</dbReference>
<dbReference type="InterPro" id="IPR036047">
    <property type="entry name" value="F-box-like_dom_sf"/>
</dbReference>
<dbReference type="PROSITE" id="PS50181">
    <property type="entry name" value="FBOX"/>
    <property type="match status" value="1"/>
</dbReference>
<dbReference type="Gramene" id="TraesLAC6B03G03405760.1">
    <property type="protein sequence ID" value="TraesLAC6B03G03405760.1.CDS1"/>
    <property type="gene ID" value="TraesLAC6B03G03405760"/>
</dbReference>
<dbReference type="SUPFAM" id="SSF81383">
    <property type="entry name" value="F-box domain"/>
    <property type="match status" value="1"/>
</dbReference>
<dbReference type="Gramene" id="TraesSYM6B03G03393870.1">
    <property type="protein sequence ID" value="TraesSYM6B03G03393870.1.CDS1"/>
    <property type="gene ID" value="TraesSYM6B03G03393870"/>
</dbReference>
<dbReference type="Gramene" id="TraesCAD_scaffold_068917_01G000100.1">
    <property type="protein sequence ID" value="TraesCAD_scaffold_068917_01G000100.1"/>
    <property type="gene ID" value="TraesCAD_scaffold_068917_01G000100"/>
</dbReference>
<dbReference type="InterPro" id="IPR053781">
    <property type="entry name" value="F-box_AtFBL13-like"/>
</dbReference>
<dbReference type="CDD" id="cd22160">
    <property type="entry name" value="F-box_AtFBL13-like"/>
    <property type="match status" value="1"/>
</dbReference>
<reference evidence="2" key="2">
    <citation type="submission" date="2018-10" db="UniProtKB">
        <authorList>
            <consortium name="EnsemblPlants"/>
        </authorList>
    </citation>
    <scope>IDENTIFICATION</scope>
</reference>
<dbReference type="Gramene" id="TraesROB_scaffold_031243_01G000100.1">
    <property type="protein sequence ID" value="TraesROB_scaffold_031243_01G000100.1"/>
    <property type="gene ID" value="TraesROB_scaffold_031243_01G000100"/>
</dbReference>
<dbReference type="SMART" id="SM00256">
    <property type="entry name" value="FBOX"/>
    <property type="match status" value="1"/>
</dbReference>
<dbReference type="Gramene" id="TraesCLE_scaffold_063292_01G000100.1">
    <property type="protein sequence ID" value="TraesCLE_scaffold_063292_01G000100.1"/>
    <property type="gene ID" value="TraesCLE_scaffold_063292_01G000100"/>
</dbReference>
<dbReference type="Gene3D" id="1.20.1280.50">
    <property type="match status" value="1"/>
</dbReference>
<dbReference type="OMA" id="ENLLCHC"/>
<evidence type="ECO:0000313" key="2">
    <source>
        <dbReference type="EnsemblPlants" id="TraesCS6B02G094100.1.cds1"/>
    </source>
</evidence>
<dbReference type="PANTHER" id="PTHR34223">
    <property type="entry name" value="OS11G0201299 PROTEIN"/>
    <property type="match status" value="1"/>
</dbReference>
<feature type="domain" description="F-box" evidence="1">
    <location>
        <begin position="16"/>
        <end position="62"/>
    </location>
</feature>
<organism evidence="2">
    <name type="scientific">Triticum aestivum</name>
    <name type="common">Wheat</name>
    <dbReference type="NCBI Taxonomy" id="4565"/>
    <lineage>
        <taxon>Eukaryota</taxon>
        <taxon>Viridiplantae</taxon>
        <taxon>Streptophyta</taxon>
        <taxon>Embryophyta</taxon>
        <taxon>Tracheophyta</taxon>
        <taxon>Spermatophyta</taxon>
        <taxon>Magnoliopsida</taxon>
        <taxon>Liliopsida</taxon>
        <taxon>Poales</taxon>
        <taxon>Poaceae</taxon>
        <taxon>BOP clade</taxon>
        <taxon>Pooideae</taxon>
        <taxon>Triticodae</taxon>
        <taxon>Triticeae</taxon>
        <taxon>Triticinae</taxon>
        <taxon>Triticum</taxon>
    </lineage>
</organism>
<dbReference type="Gramene" id="TraesRN6B0100212700.1">
    <property type="protein sequence ID" value="TraesRN6B0100212700.1"/>
    <property type="gene ID" value="TraesRN6B0100212700"/>
</dbReference>
<dbReference type="Gramene" id="TraesNOR6B03G03484520.1">
    <property type="protein sequence ID" value="TraesNOR6B03G03484520.1.CDS1"/>
    <property type="gene ID" value="TraesNOR6B03G03484520"/>
</dbReference>
<dbReference type="AlphaFoldDB" id="A0A3B6PI81"/>